<evidence type="ECO:0000313" key="3">
    <source>
        <dbReference type="Proteomes" id="UP001497382"/>
    </source>
</evidence>
<proteinExistence type="predicted"/>
<comment type="caution">
    <text evidence="2">The sequence shown here is derived from an EMBL/GenBank/DDBJ whole genome shotgun (WGS) entry which is preliminary data.</text>
</comment>
<accession>A0AAV1Z1W3</accession>
<feature type="region of interest" description="Disordered" evidence="1">
    <location>
        <begin position="109"/>
        <end position="212"/>
    </location>
</feature>
<reference evidence="2 3" key="1">
    <citation type="submission" date="2024-04" db="EMBL/GenBank/DDBJ databases">
        <authorList>
            <person name="Rising A."/>
            <person name="Reimegard J."/>
            <person name="Sonavane S."/>
            <person name="Akerstrom W."/>
            <person name="Nylinder S."/>
            <person name="Hedman E."/>
            <person name="Kallberg Y."/>
        </authorList>
    </citation>
    <scope>NUCLEOTIDE SEQUENCE [LARGE SCALE GENOMIC DNA]</scope>
</reference>
<feature type="compositionally biased region" description="Acidic residues" evidence="1">
    <location>
        <begin position="184"/>
        <end position="201"/>
    </location>
</feature>
<organism evidence="2 3">
    <name type="scientific">Larinioides sclopetarius</name>
    <dbReference type="NCBI Taxonomy" id="280406"/>
    <lineage>
        <taxon>Eukaryota</taxon>
        <taxon>Metazoa</taxon>
        <taxon>Ecdysozoa</taxon>
        <taxon>Arthropoda</taxon>
        <taxon>Chelicerata</taxon>
        <taxon>Arachnida</taxon>
        <taxon>Araneae</taxon>
        <taxon>Araneomorphae</taxon>
        <taxon>Entelegynae</taxon>
        <taxon>Araneoidea</taxon>
        <taxon>Araneidae</taxon>
        <taxon>Larinioides</taxon>
    </lineage>
</organism>
<dbReference type="EMBL" id="CAXIEN010000017">
    <property type="protein sequence ID" value="CAL1265271.1"/>
    <property type="molecule type" value="Genomic_DNA"/>
</dbReference>
<evidence type="ECO:0000256" key="1">
    <source>
        <dbReference type="SAM" id="MobiDB-lite"/>
    </source>
</evidence>
<sequence>MSESEELETLVYCLGQIGGEHNPVITSGSAFDSKYEYTSKGYARYIREANNVIKFMNLIINYFLESVKSEFEEDPLAFIDSESEEDIKASIQKMKKQWKEMFKEHQKKLREALRSQSLEESSSTATPSIEESSRNPTPSIEESSSSSRQADEDSPEESSSSSAKIPRLDLEATTSEASARTSELEPESTSEADTEVPDLDSEATSKASSVGVPVESLEFPESVFLERLKEFGRVLKTEYQELRAKMGKALDRISPDHTAHDLKGFTLQKMEKFAKWKYAIRTLNHLVPELESQLRELDLDFNKRKENEKRLTDWLYFDDGKRDRKYHHRILITMELTVSVEEISAIIWKQMRRYKKIKQSLENKLPEEYGAFNEKVGHWKYEVLYHRKMKKPVIVQTSNQSDDTYCGIEEMPVDT</sequence>
<protein>
    <submittedName>
        <fullName evidence="2">Uncharacterized protein</fullName>
    </submittedName>
</protein>
<keyword evidence="3" id="KW-1185">Reference proteome</keyword>
<feature type="compositionally biased region" description="Polar residues" evidence="1">
    <location>
        <begin position="172"/>
        <end position="183"/>
    </location>
</feature>
<evidence type="ECO:0000313" key="2">
    <source>
        <dbReference type="EMBL" id="CAL1265271.1"/>
    </source>
</evidence>
<dbReference type="AlphaFoldDB" id="A0AAV1Z1W3"/>
<feature type="compositionally biased region" description="Polar residues" evidence="1">
    <location>
        <begin position="114"/>
        <end position="138"/>
    </location>
</feature>
<gene>
    <name evidence="2" type="ORF">LARSCL_LOCUS2442</name>
</gene>
<name>A0AAV1Z1W3_9ARAC</name>
<dbReference type="Proteomes" id="UP001497382">
    <property type="component" value="Unassembled WGS sequence"/>
</dbReference>